<feature type="transmembrane region" description="Helical" evidence="1">
    <location>
        <begin position="121"/>
        <end position="142"/>
    </location>
</feature>
<feature type="transmembrane region" description="Helical" evidence="1">
    <location>
        <begin position="387"/>
        <end position="404"/>
    </location>
</feature>
<protein>
    <submittedName>
        <fullName evidence="2">Carotene biosynthesis associated membrane protein</fullName>
    </submittedName>
</protein>
<sequence>MSAWGVLFGLYLLLLREAKGLSLWPLLLLAGLARLLLLPSLPMLSDDVYRFLWDGHLLLSGWHPFSHPPSWYMQPGAPLGEGITPALYTLLNSKDYFTIYPPLCQALFAAAAWLGGDSLRLSVLVLRMGILLAEGGSLWLLLKLLPRYGLPQRRVLLYALNPLVVLELSGNLHPEALAVFFLLLLLLFVKREGDVKGDRAGIPLGPSALAFAGAVASKLWPLMLGPLLVHWLGWRRGLRWGLLAGLFCLLLFAPLFGTALLGGMQESLALYYQRFEFNASLYYLLRALGSWWLGYNPIARLGPLLALLATGGILWLSLRPAARRLPLPLSMGMLYSLFLLCSTTVHPWYVVPLLALMPFTPFRFPLVWSGLIFLTYAGYTPSGYQEIGALVALEYGGAGLWLLWEWWPGIRKGRGVEEAAEH</sequence>
<keyword evidence="1" id="KW-0812">Transmembrane</keyword>
<comment type="caution">
    <text evidence="2">The sequence shown here is derived from an EMBL/GenBank/DDBJ whole genome shotgun (WGS) entry which is preliminary data.</text>
</comment>
<dbReference type="STRING" id="1279009.ADICEAN_04044"/>
<dbReference type="Pfam" id="PF26314">
    <property type="entry name" value="MptA_B_family"/>
    <property type="match status" value="1"/>
</dbReference>
<keyword evidence="3" id="KW-1185">Reference proteome</keyword>
<reference evidence="2 3" key="1">
    <citation type="journal article" date="2013" name="Genome Announc.">
        <title>Draft Genome Sequence of Cesiribacter andamanensis Strain AMV16T, Isolated from a Soil Sample from a Mud Volcano in the Andaman Islands, India.</title>
        <authorList>
            <person name="Shivaji S."/>
            <person name="Ara S."/>
            <person name="Begum Z."/>
            <person name="Srinivas T.N."/>
            <person name="Singh A."/>
            <person name="Kumar Pinnaka A."/>
        </authorList>
    </citation>
    <scope>NUCLEOTIDE SEQUENCE [LARGE SCALE GENOMIC DNA]</scope>
    <source>
        <strain evidence="2 3">AMV16</strain>
    </source>
</reference>
<feature type="transmembrane region" description="Helical" evidence="1">
    <location>
        <begin position="330"/>
        <end position="350"/>
    </location>
</feature>
<dbReference type="AlphaFoldDB" id="M7N0K6"/>
<gene>
    <name evidence="2" type="ORF">ADICEAN_04044</name>
</gene>
<accession>M7N0K6</accession>
<evidence type="ECO:0000256" key="1">
    <source>
        <dbReference type="SAM" id="Phobius"/>
    </source>
</evidence>
<feature type="transmembrane region" description="Helical" evidence="1">
    <location>
        <begin position="301"/>
        <end position="318"/>
    </location>
</feature>
<name>M7N0K6_9BACT</name>
<keyword evidence="1" id="KW-0472">Membrane</keyword>
<feature type="transmembrane region" description="Helical" evidence="1">
    <location>
        <begin position="97"/>
        <end position="114"/>
    </location>
</feature>
<dbReference type="Proteomes" id="UP000011910">
    <property type="component" value="Unassembled WGS sequence"/>
</dbReference>
<dbReference type="EMBL" id="AODQ01000181">
    <property type="protein sequence ID" value="EMR00827.1"/>
    <property type="molecule type" value="Genomic_DNA"/>
</dbReference>
<dbReference type="eggNOG" id="COG2226">
    <property type="taxonomic scope" value="Bacteria"/>
</dbReference>
<proteinExistence type="predicted"/>
<evidence type="ECO:0000313" key="2">
    <source>
        <dbReference type="EMBL" id="EMR00827.1"/>
    </source>
</evidence>
<organism evidence="2 3">
    <name type="scientific">Cesiribacter andamanensis AMV16</name>
    <dbReference type="NCBI Taxonomy" id="1279009"/>
    <lineage>
        <taxon>Bacteria</taxon>
        <taxon>Pseudomonadati</taxon>
        <taxon>Bacteroidota</taxon>
        <taxon>Cytophagia</taxon>
        <taxon>Cytophagales</taxon>
        <taxon>Cesiribacteraceae</taxon>
        <taxon>Cesiribacter</taxon>
    </lineage>
</organism>
<evidence type="ECO:0000313" key="3">
    <source>
        <dbReference type="Proteomes" id="UP000011910"/>
    </source>
</evidence>
<feature type="transmembrane region" description="Helical" evidence="1">
    <location>
        <begin position="240"/>
        <end position="263"/>
    </location>
</feature>
<keyword evidence="1" id="KW-1133">Transmembrane helix</keyword>
<feature type="transmembrane region" description="Helical" evidence="1">
    <location>
        <begin position="362"/>
        <end position="380"/>
    </location>
</feature>
<feature type="transmembrane region" description="Helical" evidence="1">
    <location>
        <begin position="172"/>
        <end position="189"/>
    </location>
</feature>